<protein>
    <recommendedName>
        <fullName evidence="4">Pentatricopeptide repeat-containing protein</fullName>
    </recommendedName>
</protein>
<reference evidence="2" key="2">
    <citation type="submission" date="2021-02" db="EMBL/GenBank/DDBJ databases">
        <authorList>
            <person name="Kimball J.A."/>
            <person name="Haas M.W."/>
            <person name="Macchietto M."/>
            <person name="Kono T."/>
            <person name="Duquette J."/>
            <person name="Shao M."/>
        </authorList>
    </citation>
    <scope>NUCLEOTIDE SEQUENCE</scope>
    <source>
        <tissue evidence="2">Fresh leaf tissue</tissue>
    </source>
</reference>
<dbReference type="AlphaFoldDB" id="A0A8J5RCK8"/>
<organism evidence="2 3">
    <name type="scientific">Zizania palustris</name>
    <name type="common">Northern wild rice</name>
    <dbReference type="NCBI Taxonomy" id="103762"/>
    <lineage>
        <taxon>Eukaryota</taxon>
        <taxon>Viridiplantae</taxon>
        <taxon>Streptophyta</taxon>
        <taxon>Embryophyta</taxon>
        <taxon>Tracheophyta</taxon>
        <taxon>Spermatophyta</taxon>
        <taxon>Magnoliopsida</taxon>
        <taxon>Liliopsida</taxon>
        <taxon>Poales</taxon>
        <taxon>Poaceae</taxon>
        <taxon>BOP clade</taxon>
        <taxon>Oryzoideae</taxon>
        <taxon>Oryzeae</taxon>
        <taxon>Zizaniinae</taxon>
        <taxon>Zizania</taxon>
    </lineage>
</organism>
<evidence type="ECO:0008006" key="4">
    <source>
        <dbReference type="Google" id="ProtNLM"/>
    </source>
</evidence>
<dbReference type="Proteomes" id="UP000729402">
    <property type="component" value="Unassembled WGS sequence"/>
</dbReference>
<reference evidence="2" key="1">
    <citation type="journal article" date="2021" name="bioRxiv">
        <title>Whole Genome Assembly and Annotation of Northern Wild Rice, Zizania palustris L., Supports a Whole Genome Duplication in the Zizania Genus.</title>
        <authorList>
            <person name="Haas M."/>
            <person name="Kono T."/>
            <person name="Macchietto M."/>
            <person name="Millas R."/>
            <person name="McGilp L."/>
            <person name="Shao M."/>
            <person name="Duquette J."/>
            <person name="Hirsch C.N."/>
            <person name="Kimball J."/>
        </authorList>
    </citation>
    <scope>NUCLEOTIDE SEQUENCE</scope>
    <source>
        <tissue evidence="2">Fresh leaf tissue</tissue>
    </source>
</reference>
<gene>
    <name evidence="2" type="ORF">GUJ93_ZPchr0458g22583</name>
</gene>
<evidence type="ECO:0000313" key="3">
    <source>
        <dbReference type="Proteomes" id="UP000729402"/>
    </source>
</evidence>
<dbReference type="NCBIfam" id="TIGR00756">
    <property type="entry name" value="PPR"/>
    <property type="match status" value="1"/>
</dbReference>
<sequence length="70" mass="7896">SADNVFKEAKTNLGNLNRIMYSNIIHTHCQSGNMERAEELVREMEEDGIDAPIDVYHGGLVEVMFGKQKT</sequence>
<dbReference type="InterPro" id="IPR002885">
    <property type="entry name" value="PPR_rpt"/>
</dbReference>
<dbReference type="Pfam" id="PF12854">
    <property type="entry name" value="PPR_1"/>
    <property type="match status" value="1"/>
</dbReference>
<evidence type="ECO:0000313" key="2">
    <source>
        <dbReference type="EMBL" id="KAG8044017.1"/>
    </source>
</evidence>
<accession>A0A8J5RCK8</accession>
<proteinExistence type="predicted"/>
<comment type="caution">
    <text evidence="2">The sequence shown here is derived from an EMBL/GenBank/DDBJ whole genome shotgun (WGS) entry which is preliminary data.</text>
</comment>
<dbReference type="OrthoDB" id="185373at2759"/>
<keyword evidence="3" id="KW-1185">Reference proteome</keyword>
<name>A0A8J5RCK8_ZIZPA</name>
<feature type="repeat" description="PPR" evidence="1">
    <location>
        <begin position="17"/>
        <end position="51"/>
    </location>
</feature>
<feature type="non-terminal residue" evidence="2">
    <location>
        <position position="70"/>
    </location>
</feature>
<dbReference type="EMBL" id="JAAALK010000953">
    <property type="protein sequence ID" value="KAG8044017.1"/>
    <property type="molecule type" value="Genomic_DNA"/>
</dbReference>
<dbReference type="PROSITE" id="PS51375">
    <property type="entry name" value="PPR"/>
    <property type="match status" value="1"/>
</dbReference>
<evidence type="ECO:0000256" key="1">
    <source>
        <dbReference type="PROSITE-ProRule" id="PRU00708"/>
    </source>
</evidence>